<dbReference type="SUPFAM" id="SSF88697">
    <property type="entry name" value="PUA domain-like"/>
    <property type="match status" value="1"/>
</dbReference>
<dbReference type="RefSeq" id="XP_013238290.1">
    <property type="nucleotide sequence ID" value="XM_013382836.1"/>
</dbReference>
<dbReference type="VEuPathDB" id="MicrosporidiaDB:DI09_25p230"/>
<dbReference type="GeneID" id="25259262"/>
<evidence type="ECO:0000313" key="6">
    <source>
        <dbReference type="EMBL" id="KGG51863.1"/>
    </source>
</evidence>
<dbReference type="AlphaFoldDB" id="A0A098VS64"/>
<evidence type="ECO:0000259" key="5">
    <source>
        <dbReference type="Pfam" id="PF26292"/>
    </source>
</evidence>
<accession>A0A098VS64</accession>
<organism evidence="6 7">
    <name type="scientific">Mitosporidium daphniae</name>
    <dbReference type="NCBI Taxonomy" id="1485682"/>
    <lineage>
        <taxon>Eukaryota</taxon>
        <taxon>Fungi</taxon>
        <taxon>Fungi incertae sedis</taxon>
        <taxon>Microsporidia</taxon>
        <taxon>Mitosporidium</taxon>
    </lineage>
</organism>
<evidence type="ECO:0000256" key="2">
    <source>
        <dbReference type="ARBA" id="ARBA00022737"/>
    </source>
</evidence>
<feature type="repeat" description="WD" evidence="3">
    <location>
        <begin position="147"/>
        <end position="188"/>
    </location>
</feature>
<dbReference type="Gene3D" id="2.130.10.10">
    <property type="entry name" value="YVTN repeat-like/Quinoprotein amine dehydrogenase"/>
    <property type="match status" value="1"/>
</dbReference>
<dbReference type="PROSITE" id="PS50890">
    <property type="entry name" value="PUA"/>
    <property type="match status" value="1"/>
</dbReference>
<feature type="domain" description="Eukaryotic translation initiation factor 2D-like PUA RNA-binding" evidence="5">
    <location>
        <begin position="360"/>
        <end position="429"/>
    </location>
</feature>
<comment type="caution">
    <text evidence="6">The sequence shown here is derived from an EMBL/GenBank/DDBJ whole genome shotgun (WGS) entry which is preliminary data.</text>
</comment>
<dbReference type="Gene3D" id="3.10.400.20">
    <property type="match status" value="1"/>
</dbReference>
<dbReference type="NCBIfam" id="TIGR00451">
    <property type="entry name" value="unchar_dom_2"/>
    <property type="match status" value="1"/>
</dbReference>
<dbReference type="PANTHER" id="PTHR19879">
    <property type="entry name" value="TRANSCRIPTION INITIATION FACTOR TFIID"/>
    <property type="match status" value="1"/>
</dbReference>
<evidence type="ECO:0000256" key="3">
    <source>
        <dbReference type="PROSITE-ProRule" id="PRU00221"/>
    </source>
</evidence>
<proteinExistence type="predicted"/>
<protein>
    <submittedName>
        <fullName evidence="6">Uncharacterized protein</fullName>
    </submittedName>
</protein>
<dbReference type="InterPro" id="IPR001680">
    <property type="entry name" value="WD40_rpt"/>
</dbReference>
<dbReference type="Proteomes" id="UP000029725">
    <property type="component" value="Unassembled WGS sequence"/>
</dbReference>
<dbReference type="GO" id="GO:0006367">
    <property type="term" value="P:transcription initiation at RNA polymerase II promoter"/>
    <property type="evidence" value="ECO:0007669"/>
    <property type="project" value="TreeGrafter"/>
</dbReference>
<reference evidence="6 7" key="1">
    <citation type="submission" date="2014-04" db="EMBL/GenBank/DDBJ databases">
        <title>A new species of microsporidia sheds light on the evolution of extreme parasitism.</title>
        <authorList>
            <person name="Haag K.L."/>
            <person name="James T.Y."/>
            <person name="Larsson R."/>
            <person name="Schaer T.M."/>
            <person name="Refardt D."/>
            <person name="Pombert J.-F."/>
            <person name="Ebert D."/>
        </authorList>
    </citation>
    <scope>NUCLEOTIDE SEQUENCE [LARGE SCALE GENOMIC DNA]</scope>
    <source>
        <strain evidence="6 7">UGP3</strain>
        <tissue evidence="6">Spores</tissue>
    </source>
</reference>
<dbReference type="PRINTS" id="PR00320">
    <property type="entry name" value="GPROTEINBRPT"/>
</dbReference>
<feature type="repeat" description="WD" evidence="3">
    <location>
        <begin position="19"/>
        <end position="60"/>
    </location>
</feature>
<dbReference type="InterPro" id="IPR020472">
    <property type="entry name" value="WD40_PAC1"/>
</dbReference>
<dbReference type="GO" id="GO:0005669">
    <property type="term" value="C:transcription factor TFIID complex"/>
    <property type="evidence" value="ECO:0007669"/>
    <property type="project" value="TreeGrafter"/>
</dbReference>
<feature type="repeat" description="WD" evidence="3">
    <location>
        <begin position="61"/>
        <end position="102"/>
    </location>
</feature>
<dbReference type="InterPro" id="IPR004521">
    <property type="entry name" value="Uncharacterised_CHP00451"/>
</dbReference>
<keyword evidence="2" id="KW-0677">Repeat</keyword>
<dbReference type="InterPro" id="IPR019775">
    <property type="entry name" value="WD40_repeat_CS"/>
</dbReference>
<dbReference type="SMART" id="SM00320">
    <property type="entry name" value="WD40"/>
    <property type="match status" value="6"/>
</dbReference>
<dbReference type="InterPro" id="IPR036322">
    <property type="entry name" value="WD40_repeat_dom_sf"/>
</dbReference>
<dbReference type="InterPro" id="IPR015947">
    <property type="entry name" value="PUA-like_sf"/>
</dbReference>
<dbReference type="GO" id="GO:0003723">
    <property type="term" value="F:RNA binding"/>
    <property type="evidence" value="ECO:0007669"/>
    <property type="project" value="InterPro"/>
</dbReference>
<evidence type="ECO:0000313" key="7">
    <source>
        <dbReference type="Proteomes" id="UP000029725"/>
    </source>
</evidence>
<feature type="repeat" description="WD" evidence="3">
    <location>
        <begin position="219"/>
        <end position="253"/>
    </location>
</feature>
<feature type="repeat" description="WD" evidence="3">
    <location>
        <begin position="103"/>
        <end position="146"/>
    </location>
</feature>
<dbReference type="PROSITE" id="PS00678">
    <property type="entry name" value="WD_REPEATS_1"/>
    <property type="match status" value="3"/>
</dbReference>
<feature type="domain" description="WDR5-like beta-propeller" evidence="4">
    <location>
        <begin position="19"/>
        <end position="305"/>
    </location>
</feature>
<dbReference type="CDD" id="cd00200">
    <property type="entry name" value="WD40"/>
    <property type="match status" value="1"/>
</dbReference>
<evidence type="ECO:0000259" key="4">
    <source>
        <dbReference type="Pfam" id="PF25175"/>
    </source>
</evidence>
<dbReference type="InterPro" id="IPR059122">
    <property type="entry name" value="Beta-prop_WDR5-like"/>
</dbReference>
<gene>
    <name evidence="6" type="ORF">DI09_25p230</name>
</gene>
<dbReference type="OrthoDB" id="1068471at2759"/>
<dbReference type="PROSITE" id="PS50082">
    <property type="entry name" value="WD_REPEATS_2"/>
    <property type="match status" value="6"/>
</dbReference>
<dbReference type="PANTHER" id="PTHR19879:SF1">
    <property type="entry name" value="CANNONBALL-RELATED"/>
    <property type="match status" value="1"/>
</dbReference>
<dbReference type="PROSITE" id="PS50294">
    <property type="entry name" value="WD_REPEATS_REGION"/>
    <property type="match status" value="4"/>
</dbReference>
<dbReference type="GO" id="GO:0016251">
    <property type="term" value="F:RNA polymerase II general transcription initiation factor activity"/>
    <property type="evidence" value="ECO:0007669"/>
    <property type="project" value="TreeGrafter"/>
</dbReference>
<dbReference type="Pfam" id="PF26292">
    <property type="entry name" value="PUA_elF2D"/>
    <property type="match status" value="1"/>
</dbReference>
<dbReference type="Pfam" id="PF25175">
    <property type="entry name" value="Beta-prop_WDR5"/>
    <property type="match status" value="1"/>
</dbReference>
<dbReference type="HOGENOM" id="CLU_000288_57_1_1"/>
<keyword evidence="7" id="KW-1185">Reference proteome</keyword>
<sequence>MSSGQANLIFPAYSLKYSLSGHSQSISSVKFSPDGNYLGTASLDKTVKIWRVSDGRLEKTLEGHSGGISDIAWSNDSKLICSASDDTTLILWNVEKGKKQKTLAQHMHYVFCCSMSVDVSSDFIASGSYDHSVVIWNTKSGKGVRTLLGHTSPVSCVHFHRDGSLLATSGFDGAIHLWLFKTGELVLTLPSPPPLNPPSEQTVLADAEPDSEISNKPIVSHIKFSPNGKYLLASTLDSTLRLWNPSSGTCLKTYRGHKNDTYCCFAAFSVTSGKWIVSGSEDGFIYLWDLQGHVGVVQKIKAHQGQDEIHGQTNIRSSAQKAIKNSLIERYGSDPDVKAMLEDTFSAKKTPFTLLKWGTMPHLLSGADLMIPGIVNKDSLSPLEEGDYVSLYLVGKESSFCIARAAMSSKQIAENSKGRAFITLHYLGDSLWNFQN</sequence>
<dbReference type="InterPro" id="IPR048248">
    <property type="entry name" value="PUA_eIF2d-like"/>
</dbReference>
<keyword evidence="1 3" id="KW-0853">WD repeat</keyword>
<dbReference type="SUPFAM" id="SSF50978">
    <property type="entry name" value="WD40 repeat-like"/>
    <property type="match status" value="1"/>
</dbReference>
<dbReference type="EMBL" id="JMKJ01000177">
    <property type="protein sequence ID" value="KGG51863.1"/>
    <property type="molecule type" value="Genomic_DNA"/>
</dbReference>
<evidence type="ECO:0000256" key="1">
    <source>
        <dbReference type="ARBA" id="ARBA00022574"/>
    </source>
</evidence>
<dbReference type="InterPro" id="IPR015943">
    <property type="entry name" value="WD40/YVTN_repeat-like_dom_sf"/>
</dbReference>
<name>A0A098VS64_9MICR</name>
<feature type="repeat" description="WD" evidence="3">
    <location>
        <begin position="272"/>
        <end position="291"/>
    </location>
</feature>